<evidence type="ECO:0000256" key="4">
    <source>
        <dbReference type="ARBA" id="ARBA00022679"/>
    </source>
</evidence>
<dbReference type="PIRSF" id="PIRSF000390">
    <property type="entry name" value="PLP_StrS"/>
    <property type="match status" value="1"/>
</dbReference>
<dbReference type="GO" id="GO:0102933">
    <property type="term" value="F:GDP-4-dehydro-6-deoxy-D-mannose-4-aminotransferase activity"/>
    <property type="evidence" value="ECO:0007669"/>
    <property type="project" value="UniProtKB-EC"/>
</dbReference>
<gene>
    <name evidence="13" type="ordered locus">MEALZ_0739</name>
</gene>
<comment type="pathway">
    <text evidence="2">Bacterial outer membrane biogenesis; LPS O-antigen biosynthesis.</text>
</comment>
<evidence type="ECO:0000256" key="10">
    <source>
        <dbReference type="PIRSR" id="PIRSR000390-1"/>
    </source>
</evidence>
<dbReference type="InterPro" id="IPR015422">
    <property type="entry name" value="PyrdxlP-dep_Trfase_small"/>
</dbReference>
<dbReference type="SUPFAM" id="SSF53383">
    <property type="entry name" value="PLP-dependent transferases"/>
    <property type="match status" value="1"/>
</dbReference>
<evidence type="ECO:0000256" key="3">
    <source>
        <dbReference type="ARBA" id="ARBA00022576"/>
    </source>
</evidence>
<dbReference type="PANTHER" id="PTHR30244">
    <property type="entry name" value="TRANSAMINASE"/>
    <property type="match status" value="1"/>
</dbReference>
<dbReference type="FunFam" id="3.40.640.10:FF:000090">
    <property type="entry name" value="Pyridoxal phosphate-dependent aminotransferase"/>
    <property type="match status" value="1"/>
</dbReference>
<dbReference type="Pfam" id="PF01041">
    <property type="entry name" value="DegT_DnrJ_EryC1"/>
    <property type="match status" value="1"/>
</dbReference>
<reference evidence="14" key="1">
    <citation type="journal article" date="2012" name="J. Bacteriol.">
        <title>Genome sequence of the haloalkaliphilic methanotrophic bacterium Methylomicrobium alcaliphilum 20Z.</title>
        <authorList>
            <person name="Vuilleumier S."/>
            <person name="Khmelenina V.N."/>
            <person name="Bringel F."/>
            <person name="Reshetnikov A.S."/>
            <person name="Lajus A."/>
            <person name="Mangenot S."/>
            <person name="Rouy Z."/>
            <person name="Op den Camp H.J."/>
            <person name="Jetten M.S."/>
            <person name="Dispirito A.A."/>
            <person name="Dunfield P."/>
            <person name="Klotz M.G."/>
            <person name="Semrau J.D."/>
            <person name="Stein L.Y."/>
            <person name="Barbe V."/>
            <person name="Medigue C."/>
            <person name="Trotsenko Y.A."/>
            <person name="Kalyuzhnaya M.G."/>
        </authorList>
    </citation>
    <scope>NUCLEOTIDE SEQUENCE [LARGE SCALE GENOMIC DNA]</scope>
    <source>
        <strain evidence="14">DSM 19304 / NCIMB 14124 / VKM B-2133 / 20Z</strain>
    </source>
</reference>
<protein>
    <recommendedName>
        <fullName evidence="9">GDP-perosamine synthase</fullName>
        <ecNumber evidence="8">2.6.1.102</ecNumber>
    </recommendedName>
</protein>
<comment type="similarity">
    <text evidence="6 12">Belongs to the DegT/DnrJ/EryC1 family.</text>
</comment>
<evidence type="ECO:0000256" key="12">
    <source>
        <dbReference type="RuleBase" id="RU004508"/>
    </source>
</evidence>
<name>G4T1L2_META2</name>
<feature type="modified residue" description="N6-(pyridoxal phosphate)lysine" evidence="11">
    <location>
        <position position="184"/>
    </location>
</feature>
<dbReference type="AlphaFoldDB" id="G4T1L2"/>
<organism evidence="13 14">
    <name type="scientific">Methylotuvimicrobium alcaliphilum (strain DSM 19304 / NCIMB 14124 / VKM B-2133 / 20Z)</name>
    <name type="common">Methylomicrobium alcaliphilum</name>
    <dbReference type="NCBI Taxonomy" id="1091494"/>
    <lineage>
        <taxon>Bacteria</taxon>
        <taxon>Pseudomonadati</taxon>
        <taxon>Pseudomonadota</taxon>
        <taxon>Gammaproteobacteria</taxon>
        <taxon>Methylococcales</taxon>
        <taxon>Methylococcaceae</taxon>
        <taxon>Methylotuvimicrobium</taxon>
    </lineage>
</organism>
<evidence type="ECO:0000256" key="5">
    <source>
        <dbReference type="ARBA" id="ARBA00022898"/>
    </source>
</evidence>
<evidence type="ECO:0000256" key="11">
    <source>
        <dbReference type="PIRSR" id="PIRSR000390-2"/>
    </source>
</evidence>
<accession>G4T1L2</accession>
<keyword evidence="14" id="KW-1185">Reference proteome</keyword>
<dbReference type="Proteomes" id="UP000008315">
    <property type="component" value="Chromosome"/>
</dbReference>
<dbReference type="InterPro" id="IPR015421">
    <property type="entry name" value="PyrdxlP-dep_Trfase_major"/>
</dbReference>
<dbReference type="HOGENOM" id="CLU_033332_2_4_6"/>
<dbReference type="EMBL" id="FO082060">
    <property type="protein sequence ID" value="CCE22434.1"/>
    <property type="molecule type" value="Genomic_DNA"/>
</dbReference>
<dbReference type="InterPro" id="IPR015424">
    <property type="entry name" value="PyrdxlP-dep_Trfase"/>
</dbReference>
<dbReference type="GO" id="GO:0030170">
    <property type="term" value="F:pyridoxal phosphate binding"/>
    <property type="evidence" value="ECO:0007669"/>
    <property type="project" value="TreeGrafter"/>
</dbReference>
<proteinExistence type="inferred from homology"/>
<evidence type="ECO:0000256" key="9">
    <source>
        <dbReference type="ARBA" id="ARBA00074221"/>
    </source>
</evidence>
<evidence type="ECO:0000256" key="7">
    <source>
        <dbReference type="ARBA" id="ARBA00051587"/>
    </source>
</evidence>
<dbReference type="InterPro" id="IPR000653">
    <property type="entry name" value="DegT/StrS_aminotransferase"/>
</dbReference>
<comment type="catalytic activity">
    <reaction evidence="7">
        <text>GDP-alpha-D-perosamine + 2-oxoglutarate = GDP-4-dehydro-alpha-D-rhamnose + L-glutamate</text>
        <dbReference type="Rhea" id="RHEA:36779"/>
        <dbReference type="ChEBI" id="CHEBI:16810"/>
        <dbReference type="ChEBI" id="CHEBI:29985"/>
        <dbReference type="ChEBI" id="CHEBI:57964"/>
        <dbReference type="ChEBI" id="CHEBI:73996"/>
        <dbReference type="EC" id="2.6.1.102"/>
    </reaction>
</comment>
<dbReference type="Gene3D" id="3.90.1150.10">
    <property type="entry name" value="Aspartate Aminotransferase, domain 1"/>
    <property type="match status" value="1"/>
</dbReference>
<dbReference type="STRING" id="1091494.MEALZ_0739"/>
<dbReference type="CDD" id="cd00616">
    <property type="entry name" value="AHBA_syn"/>
    <property type="match status" value="1"/>
</dbReference>
<keyword evidence="4 13" id="KW-0808">Transferase</keyword>
<evidence type="ECO:0000256" key="1">
    <source>
        <dbReference type="ARBA" id="ARBA00001933"/>
    </source>
</evidence>
<evidence type="ECO:0000256" key="2">
    <source>
        <dbReference type="ARBA" id="ARBA00005125"/>
    </source>
</evidence>
<evidence type="ECO:0000256" key="8">
    <source>
        <dbReference type="ARBA" id="ARBA00066317"/>
    </source>
</evidence>
<dbReference type="Gene3D" id="3.40.640.10">
    <property type="entry name" value="Type I PLP-dependent aspartate aminotransferase-like (Major domain)"/>
    <property type="match status" value="1"/>
</dbReference>
<keyword evidence="3 13" id="KW-0032">Aminotransferase</keyword>
<comment type="cofactor">
    <cofactor evidence="1">
        <name>pyridoxal 5'-phosphate</name>
        <dbReference type="ChEBI" id="CHEBI:597326"/>
    </cofactor>
</comment>
<keyword evidence="5 11" id="KW-0663">Pyridoxal phosphate</keyword>
<evidence type="ECO:0000256" key="6">
    <source>
        <dbReference type="ARBA" id="ARBA00037999"/>
    </source>
</evidence>
<sequence>MKSFIPVYQPDLSGNEKAYVNECIDTTWISSKGRFVTEFEQQFAKSTDVSFAVSVSNGTVALHLALLALGVGPGDEVIVPSFTYVASINAIHYVGAMPVFVDIEAESWQMDCKQVERCITTKTKAIMAVHLYGHPCDMVILQQLARQHKLYLLEDCAEAFGTKLYGMHVGNFSDVATYSFFGNKTITTGEGGMVVTQNVELDSEVRHLKGQGLKAGREYWHDIVGYNYRMTNICAAIGLAQLERAEGFLKCKQNIAQYYLRQLADLPLTMQVIQQGAWHSWWMFSILTDTTVQRDALRKHLLDAGIETRPLFNPVHLMPMYNQEQILPISENIASRGVNLPSWPGLTIEQLQRIVAEVRVFFKREYSKL</sequence>
<dbReference type="RefSeq" id="WP_014147238.1">
    <property type="nucleotide sequence ID" value="NC_016112.1"/>
</dbReference>
<feature type="active site" description="Proton acceptor" evidence="10">
    <location>
        <position position="184"/>
    </location>
</feature>
<dbReference type="PATRIC" id="fig|271065.3.peg.756"/>
<evidence type="ECO:0000313" key="14">
    <source>
        <dbReference type="Proteomes" id="UP000008315"/>
    </source>
</evidence>
<dbReference type="KEGG" id="mah:MEALZ_0739"/>
<dbReference type="GO" id="GO:0000271">
    <property type="term" value="P:polysaccharide biosynthetic process"/>
    <property type="evidence" value="ECO:0007669"/>
    <property type="project" value="TreeGrafter"/>
</dbReference>
<dbReference type="EC" id="2.6.1.102" evidence="8"/>
<evidence type="ECO:0000313" key="13">
    <source>
        <dbReference type="EMBL" id="CCE22434.1"/>
    </source>
</evidence>
<dbReference type="PANTHER" id="PTHR30244:SF34">
    <property type="entry name" value="DTDP-4-AMINO-4,6-DIDEOXYGALACTOSE TRANSAMINASE"/>
    <property type="match status" value="1"/>
</dbReference>